<keyword evidence="4" id="KW-1185">Reference proteome</keyword>
<dbReference type="GeneID" id="42046972"/>
<feature type="compositionally biased region" description="Polar residues" evidence="1">
    <location>
        <begin position="239"/>
        <end position="249"/>
    </location>
</feature>
<dbReference type="AlphaFoldDB" id="A0A1L7UYH8"/>
<reference evidence="4" key="1">
    <citation type="journal article" date="2016" name="Genome Biol. Evol.">
        <title>Comparative 'omics' of the Fusarium fujikuroi species complex highlights differences in genetic potential and metabolite synthesis.</title>
        <authorList>
            <person name="Niehaus E.-M."/>
            <person name="Muensterkoetter M."/>
            <person name="Proctor R.H."/>
            <person name="Brown D.W."/>
            <person name="Sharon A."/>
            <person name="Idan Y."/>
            <person name="Oren-Young L."/>
            <person name="Sieber C.M."/>
            <person name="Novak O."/>
            <person name="Pencik A."/>
            <person name="Tarkowska D."/>
            <person name="Hromadova K."/>
            <person name="Freeman S."/>
            <person name="Maymon M."/>
            <person name="Elazar M."/>
            <person name="Youssef S.A."/>
            <person name="El-Shabrawy E.S.M."/>
            <person name="Shalaby A.B.A."/>
            <person name="Houterman P."/>
            <person name="Brock N.L."/>
            <person name="Burkhardt I."/>
            <person name="Tsavkelova E.A."/>
            <person name="Dickschat J.S."/>
            <person name="Galuszka P."/>
            <person name="Gueldener U."/>
            <person name="Tudzynski B."/>
        </authorList>
    </citation>
    <scope>NUCLEOTIDE SEQUENCE [LARGE SCALE GENOMIC DNA]</scope>
    <source>
        <strain evidence="4">ET1</strain>
    </source>
</reference>
<dbReference type="RefSeq" id="XP_031074388.1">
    <property type="nucleotide sequence ID" value="XM_031231483.1"/>
</dbReference>
<feature type="compositionally biased region" description="Basic and acidic residues" evidence="1">
    <location>
        <begin position="151"/>
        <end position="167"/>
    </location>
</feature>
<keyword evidence="2" id="KW-0732">Signal</keyword>
<feature type="region of interest" description="Disordered" evidence="1">
    <location>
        <begin position="125"/>
        <end position="249"/>
    </location>
</feature>
<gene>
    <name evidence="3" type="ORF">FPRO_02086</name>
</gene>
<proteinExistence type="predicted"/>
<dbReference type="VEuPathDB" id="FungiDB:FPRO_02086"/>
<evidence type="ECO:0000256" key="1">
    <source>
        <dbReference type="SAM" id="MobiDB-lite"/>
    </source>
</evidence>
<organism evidence="3 4">
    <name type="scientific">Fusarium proliferatum (strain ET1)</name>
    <name type="common">Orchid endophyte fungus</name>
    <dbReference type="NCBI Taxonomy" id="1227346"/>
    <lineage>
        <taxon>Eukaryota</taxon>
        <taxon>Fungi</taxon>
        <taxon>Dikarya</taxon>
        <taxon>Ascomycota</taxon>
        <taxon>Pezizomycotina</taxon>
        <taxon>Sordariomycetes</taxon>
        <taxon>Hypocreomycetidae</taxon>
        <taxon>Hypocreales</taxon>
        <taxon>Nectriaceae</taxon>
        <taxon>Fusarium</taxon>
        <taxon>Fusarium fujikuroi species complex</taxon>
    </lineage>
</organism>
<sequence>MKTNIVVLIALDILPVLSKSTGGPENQIRCPSLLPNQHISRLHCKTADGSLIHVDGPGPFDCQISYVAIRPPTSIGSTNQDPEELTTNEPGHCELLLIKLTDDGLVQHGCCKGGTAVFATQEHQVLSPQPVDPNNRMQKPIRHLQSDDQIIDEKLQTKSEEELKDGYDDGYDDEEDDDEGTDKGEEDYDDDDIEEEDDEDEEEDEEEDEYGEEDYEDYGVNEDIDDRDLFNSRARQEPEAQQNAESRDL</sequence>
<evidence type="ECO:0000256" key="2">
    <source>
        <dbReference type="SAM" id="SignalP"/>
    </source>
</evidence>
<feature type="compositionally biased region" description="Basic and acidic residues" evidence="1">
    <location>
        <begin position="227"/>
        <end position="238"/>
    </location>
</feature>
<name>A0A1L7UYH8_FUSPR</name>
<protein>
    <submittedName>
        <fullName evidence="3">Uncharacterized protein</fullName>
    </submittedName>
</protein>
<dbReference type="Proteomes" id="UP000183971">
    <property type="component" value="Unassembled WGS sequence"/>
</dbReference>
<evidence type="ECO:0000313" key="3">
    <source>
        <dbReference type="EMBL" id="CZR31992.1"/>
    </source>
</evidence>
<feature type="signal peptide" evidence="2">
    <location>
        <begin position="1"/>
        <end position="18"/>
    </location>
</feature>
<feature type="chain" id="PRO_5011978777" evidence="2">
    <location>
        <begin position="19"/>
        <end position="249"/>
    </location>
</feature>
<comment type="caution">
    <text evidence="3">The sequence shown here is derived from an EMBL/GenBank/DDBJ whole genome shotgun (WGS) entry which is preliminary data.</text>
</comment>
<dbReference type="EMBL" id="FJOF01000001">
    <property type="protein sequence ID" value="CZR31992.1"/>
    <property type="molecule type" value="Genomic_DNA"/>
</dbReference>
<feature type="compositionally biased region" description="Acidic residues" evidence="1">
    <location>
        <begin position="168"/>
        <end position="226"/>
    </location>
</feature>
<evidence type="ECO:0000313" key="4">
    <source>
        <dbReference type="Proteomes" id="UP000183971"/>
    </source>
</evidence>
<accession>A0A1L7UYH8</accession>